<evidence type="ECO:0000256" key="1">
    <source>
        <dbReference type="SAM" id="MobiDB-lite"/>
    </source>
</evidence>
<organism evidence="2 3">
    <name type="scientific">Liparis tanakae</name>
    <name type="common">Tanaka's snailfish</name>
    <dbReference type="NCBI Taxonomy" id="230148"/>
    <lineage>
        <taxon>Eukaryota</taxon>
        <taxon>Metazoa</taxon>
        <taxon>Chordata</taxon>
        <taxon>Craniata</taxon>
        <taxon>Vertebrata</taxon>
        <taxon>Euteleostomi</taxon>
        <taxon>Actinopterygii</taxon>
        <taxon>Neopterygii</taxon>
        <taxon>Teleostei</taxon>
        <taxon>Neoteleostei</taxon>
        <taxon>Acanthomorphata</taxon>
        <taxon>Eupercaria</taxon>
        <taxon>Perciformes</taxon>
        <taxon>Cottioidei</taxon>
        <taxon>Cottales</taxon>
        <taxon>Liparidae</taxon>
        <taxon>Liparis</taxon>
    </lineage>
</organism>
<gene>
    <name evidence="2" type="ORF">EYF80_011979</name>
</gene>
<reference evidence="2 3" key="1">
    <citation type="submission" date="2019-03" db="EMBL/GenBank/DDBJ databases">
        <title>First draft genome of Liparis tanakae, snailfish: a comprehensive survey of snailfish specific genes.</title>
        <authorList>
            <person name="Kim W."/>
            <person name="Song I."/>
            <person name="Jeong J.-H."/>
            <person name="Kim D."/>
            <person name="Kim S."/>
            <person name="Ryu S."/>
            <person name="Song J.Y."/>
            <person name="Lee S.K."/>
        </authorList>
    </citation>
    <scope>NUCLEOTIDE SEQUENCE [LARGE SCALE GENOMIC DNA]</scope>
    <source>
        <tissue evidence="2">Muscle</tissue>
    </source>
</reference>
<sequence length="154" mass="16453">MMDDLKATPCEKEGFKPRLLVGPHLLMNFRGEWRNVSVLIKQERRTAAYRSATRGRGCPRIAPPPGSGAVSVSLRHQGAGLSPYRSATRGRGCPRSTPPPGGGALTAQPTVSSKKTCSKDEGGTGLKNFEGLRESSWLGAGQRSLNFTKKCGSL</sequence>
<evidence type="ECO:0000313" key="3">
    <source>
        <dbReference type="Proteomes" id="UP000314294"/>
    </source>
</evidence>
<dbReference type="EMBL" id="SRLO01000080">
    <property type="protein sequence ID" value="TNN77681.1"/>
    <property type="molecule type" value="Genomic_DNA"/>
</dbReference>
<feature type="region of interest" description="Disordered" evidence="1">
    <location>
        <begin position="50"/>
        <end position="125"/>
    </location>
</feature>
<dbReference type="Proteomes" id="UP000314294">
    <property type="component" value="Unassembled WGS sequence"/>
</dbReference>
<keyword evidence="3" id="KW-1185">Reference proteome</keyword>
<dbReference type="AlphaFoldDB" id="A0A4Z2IIV0"/>
<comment type="caution">
    <text evidence="2">The sequence shown here is derived from an EMBL/GenBank/DDBJ whole genome shotgun (WGS) entry which is preliminary data.</text>
</comment>
<proteinExistence type="predicted"/>
<accession>A0A4Z2IIV0</accession>
<protein>
    <submittedName>
        <fullName evidence="2">Uncharacterized protein</fullName>
    </submittedName>
</protein>
<name>A0A4Z2IIV0_9TELE</name>
<evidence type="ECO:0000313" key="2">
    <source>
        <dbReference type="EMBL" id="TNN77681.1"/>
    </source>
</evidence>